<evidence type="ECO:0008006" key="4">
    <source>
        <dbReference type="Google" id="ProtNLM"/>
    </source>
</evidence>
<dbReference type="AlphaFoldDB" id="A0A370DPJ6"/>
<feature type="chain" id="PRO_5016686790" description="Phosphodiesterase" evidence="1">
    <location>
        <begin position="23"/>
        <end position="97"/>
    </location>
</feature>
<keyword evidence="1" id="KW-0732">Signal</keyword>
<protein>
    <recommendedName>
        <fullName evidence="4">Phosphodiesterase</fullName>
    </recommendedName>
</protein>
<evidence type="ECO:0000256" key="1">
    <source>
        <dbReference type="SAM" id="SignalP"/>
    </source>
</evidence>
<evidence type="ECO:0000313" key="2">
    <source>
        <dbReference type="EMBL" id="RDH86304.1"/>
    </source>
</evidence>
<gene>
    <name evidence="2" type="ORF">DIZ78_09025</name>
</gene>
<keyword evidence="3" id="KW-1185">Reference proteome</keyword>
<name>A0A370DPJ6_9GAMM</name>
<comment type="caution">
    <text evidence="2">The sequence shown here is derived from an EMBL/GenBank/DDBJ whole genome shotgun (WGS) entry which is preliminary data.</text>
</comment>
<dbReference type="Proteomes" id="UP000254771">
    <property type="component" value="Unassembled WGS sequence"/>
</dbReference>
<proteinExistence type="predicted"/>
<evidence type="ECO:0000313" key="3">
    <source>
        <dbReference type="Proteomes" id="UP000254771"/>
    </source>
</evidence>
<dbReference type="EMBL" id="QFXE01000010">
    <property type="protein sequence ID" value="RDH86304.1"/>
    <property type="molecule type" value="Genomic_DNA"/>
</dbReference>
<sequence length="97" mass="11092">MRFPISLFLAVSLLIAVTPAHSDVLLLDAINEAPLNSEEGIPRPNRGMTMEQVKTDFGEPAMEHPWVGFPPITRWDYADFSVFFEREYVLNSVVRRQ</sequence>
<reference evidence="2 3" key="1">
    <citation type="journal article" date="2018" name="ISME J.">
        <title>Endosymbiont genomes yield clues of tubeworm success.</title>
        <authorList>
            <person name="Li Y."/>
            <person name="Liles M.R."/>
            <person name="Halanych K.M."/>
        </authorList>
    </citation>
    <scope>NUCLEOTIDE SEQUENCE [LARGE SCALE GENOMIC DNA]</scope>
    <source>
        <strain evidence="2">A1462</strain>
    </source>
</reference>
<organism evidence="2 3">
    <name type="scientific">endosymbiont of Escarpia spicata</name>
    <dbReference type="NCBI Taxonomy" id="2200908"/>
    <lineage>
        <taxon>Bacteria</taxon>
        <taxon>Pseudomonadati</taxon>
        <taxon>Pseudomonadota</taxon>
        <taxon>Gammaproteobacteria</taxon>
        <taxon>sulfur-oxidizing symbionts</taxon>
    </lineage>
</organism>
<accession>A0A370DPJ6</accession>
<feature type="signal peptide" evidence="1">
    <location>
        <begin position="1"/>
        <end position="22"/>
    </location>
</feature>